<keyword evidence="3" id="KW-1185">Reference proteome</keyword>
<dbReference type="EMBL" id="JANPWB010000003">
    <property type="protein sequence ID" value="KAJ1201457.1"/>
    <property type="molecule type" value="Genomic_DNA"/>
</dbReference>
<proteinExistence type="predicted"/>
<reference evidence="2" key="1">
    <citation type="journal article" date="2022" name="bioRxiv">
        <title>Sequencing and chromosome-scale assembly of the giantPleurodeles waltlgenome.</title>
        <authorList>
            <person name="Brown T."/>
            <person name="Elewa A."/>
            <person name="Iarovenko S."/>
            <person name="Subramanian E."/>
            <person name="Araus A.J."/>
            <person name="Petzold A."/>
            <person name="Susuki M."/>
            <person name="Suzuki K.-i.T."/>
            <person name="Hayashi T."/>
            <person name="Toyoda A."/>
            <person name="Oliveira C."/>
            <person name="Osipova E."/>
            <person name="Leigh N.D."/>
            <person name="Simon A."/>
            <person name="Yun M.H."/>
        </authorList>
    </citation>
    <scope>NUCLEOTIDE SEQUENCE</scope>
    <source>
        <strain evidence="2">20211129_DDA</strain>
        <tissue evidence="2">Liver</tissue>
    </source>
</reference>
<evidence type="ECO:0000313" key="2">
    <source>
        <dbReference type="EMBL" id="KAJ1201457.1"/>
    </source>
</evidence>
<organism evidence="2 3">
    <name type="scientific">Pleurodeles waltl</name>
    <name type="common">Iberian ribbed newt</name>
    <dbReference type="NCBI Taxonomy" id="8319"/>
    <lineage>
        <taxon>Eukaryota</taxon>
        <taxon>Metazoa</taxon>
        <taxon>Chordata</taxon>
        <taxon>Craniata</taxon>
        <taxon>Vertebrata</taxon>
        <taxon>Euteleostomi</taxon>
        <taxon>Amphibia</taxon>
        <taxon>Batrachia</taxon>
        <taxon>Caudata</taxon>
        <taxon>Salamandroidea</taxon>
        <taxon>Salamandridae</taxon>
        <taxon>Pleurodelinae</taxon>
        <taxon>Pleurodeles</taxon>
    </lineage>
</organism>
<dbReference type="AlphaFoldDB" id="A0AAV7VJG9"/>
<protein>
    <submittedName>
        <fullName evidence="2">Uncharacterized protein</fullName>
    </submittedName>
</protein>
<sequence length="109" mass="11470">MDHHLVTLCLNEWVSACPWRGRGFCSLGASILSLSSGTQLQGGPDRAPSHGPDAPLHTNEAGEASLGPMDPRPGTLVVRQAGGQSPDKEHPFWGLAGGPSPRCFAMQQD</sequence>
<dbReference type="Proteomes" id="UP001066276">
    <property type="component" value="Chromosome 2_1"/>
</dbReference>
<name>A0AAV7VJG9_PLEWA</name>
<evidence type="ECO:0000256" key="1">
    <source>
        <dbReference type="SAM" id="MobiDB-lite"/>
    </source>
</evidence>
<gene>
    <name evidence="2" type="ORF">NDU88_005266</name>
</gene>
<evidence type="ECO:0000313" key="3">
    <source>
        <dbReference type="Proteomes" id="UP001066276"/>
    </source>
</evidence>
<accession>A0AAV7VJG9</accession>
<comment type="caution">
    <text evidence="2">The sequence shown here is derived from an EMBL/GenBank/DDBJ whole genome shotgun (WGS) entry which is preliminary data.</text>
</comment>
<feature type="region of interest" description="Disordered" evidence="1">
    <location>
        <begin position="36"/>
        <end position="109"/>
    </location>
</feature>